<comment type="caution">
    <text evidence="2">The sequence shown here is derived from an EMBL/GenBank/DDBJ whole genome shotgun (WGS) entry which is preliminary data.</text>
</comment>
<name>A0A178MJY2_9CHLR</name>
<evidence type="ECO:0000313" key="2">
    <source>
        <dbReference type="EMBL" id="OAN48355.1"/>
    </source>
</evidence>
<proteinExistence type="predicted"/>
<feature type="transmembrane region" description="Helical" evidence="1">
    <location>
        <begin position="107"/>
        <end position="130"/>
    </location>
</feature>
<feature type="transmembrane region" description="Helical" evidence="1">
    <location>
        <begin position="136"/>
        <end position="155"/>
    </location>
</feature>
<keyword evidence="1" id="KW-0812">Transmembrane</keyword>
<keyword evidence="1" id="KW-1133">Transmembrane helix</keyword>
<dbReference type="Pfam" id="PF14808">
    <property type="entry name" value="TMEM164"/>
    <property type="match status" value="1"/>
</dbReference>
<feature type="transmembrane region" description="Helical" evidence="1">
    <location>
        <begin position="20"/>
        <end position="37"/>
    </location>
</feature>
<dbReference type="InterPro" id="IPR011737">
    <property type="entry name" value="CHP02206_TP0381"/>
</dbReference>
<dbReference type="EMBL" id="LWQS01000032">
    <property type="protein sequence ID" value="OAN48355.1"/>
    <property type="molecule type" value="Genomic_DNA"/>
</dbReference>
<reference evidence="2 3" key="1">
    <citation type="submission" date="2016-04" db="EMBL/GenBank/DDBJ databases">
        <title>Chloroflexus islandicus sp. nov., a thermophilic filamentous anoxygenic phototrophic bacterium from geyser Strokkur (Iceland).</title>
        <authorList>
            <person name="Gaisin V.A."/>
            <person name="Kalashnikov A.M."/>
            <person name="Sukhacheva M.V."/>
            <person name="Grouzdev D.S."/>
            <person name="Ivanov T.M."/>
            <person name="Kuznetsov B."/>
            <person name="Gorlenko V.M."/>
        </authorList>
    </citation>
    <scope>NUCLEOTIDE SEQUENCE [LARGE SCALE GENOMIC DNA]</scope>
    <source>
        <strain evidence="3">isl-2</strain>
    </source>
</reference>
<protein>
    <recommendedName>
        <fullName evidence="4">TIGR02206 family membrane protein</fullName>
    </recommendedName>
</protein>
<sequence>MADLFGLYWDGPPFVFFSPPHWIALACVAIACGWVIGPARSLSAAAKRYWRYALAAILAINELAYNLWFWVHGLWSIQYMLPLHLCTLFTWLSVIMLLTRSYRIFEFAYFMGIGGALQALLTPDIGVYGFPHFRAFQSFISHGGLVVAALTMIALEGYRPTWRSVGRVIIGANLLMAGVGVVNWLLDSNYLFLARKPYTPSLLDYLGPWPIYIIWMEVIGIVTILLLYLPFAVADLRQRSPMMASRVRR</sequence>
<dbReference type="RefSeq" id="WP_066783057.1">
    <property type="nucleotide sequence ID" value="NZ_LWQS01000032.1"/>
</dbReference>
<gene>
    <name evidence="2" type="ORF">A6A03_08205</name>
</gene>
<accession>A0A178MJY2</accession>
<feature type="transmembrane region" description="Helical" evidence="1">
    <location>
        <begin position="49"/>
        <end position="71"/>
    </location>
</feature>
<keyword evidence="1" id="KW-0472">Membrane</keyword>
<organism evidence="2 3">
    <name type="scientific">Chloroflexus islandicus</name>
    <dbReference type="NCBI Taxonomy" id="1707952"/>
    <lineage>
        <taxon>Bacteria</taxon>
        <taxon>Bacillati</taxon>
        <taxon>Chloroflexota</taxon>
        <taxon>Chloroflexia</taxon>
        <taxon>Chloroflexales</taxon>
        <taxon>Chloroflexineae</taxon>
        <taxon>Chloroflexaceae</taxon>
        <taxon>Chloroflexus</taxon>
    </lineage>
</organism>
<dbReference type="AlphaFoldDB" id="A0A178MJY2"/>
<feature type="transmembrane region" description="Helical" evidence="1">
    <location>
        <begin position="209"/>
        <end position="233"/>
    </location>
</feature>
<dbReference type="NCBIfam" id="TIGR02206">
    <property type="entry name" value="intg_mem_TP0381"/>
    <property type="match status" value="1"/>
</dbReference>
<keyword evidence="3" id="KW-1185">Reference proteome</keyword>
<evidence type="ECO:0000313" key="3">
    <source>
        <dbReference type="Proteomes" id="UP000078287"/>
    </source>
</evidence>
<dbReference type="Proteomes" id="UP000078287">
    <property type="component" value="Unassembled WGS sequence"/>
</dbReference>
<feature type="transmembrane region" description="Helical" evidence="1">
    <location>
        <begin position="167"/>
        <end position="186"/>
    </location>
</feature>
<feature type="transmembrane region" description="Helical" evidence="1">
    <location>
        <begin position="77"/>
        <end position="98"/>
    </location>
</feature>
<evidence type="ECO:0008006" key="4">
    <source>
        <dbReference type="Google" id="ProtNLM"/>
    </source>
</evidence>
<evidence type="ECO:0000256" key="1">
    <source>
        <dbReference type="SAM" id="Phobius"/>
    </source>
</evidence>
<dbReference type="OrthoDB" id="9813172at2"/>